<gene>
    <name evidence="2" type="ORF">DY245_07025</name>
</gene>
<evidence type="ECO:0000256" key="1">
    <source>
        <dbReference type="SAM" id="MobiDB-lite"/>
    </source>
</evidence>
<reference evidence="2 3" key="1">
    <citation type="submission" date="2018-08" db="EMBL/GenBank/DDBJ databases">
        <title>Streptomyces NEAU-D10 sp. nov., a novel Actinomycete isolated from soil.</title>
        <authorList>
            <person name="Jin L."/>
        </authorList>
    </citation>
    <scope>NUCLEOTIDE SEQUENCE [LARGE SCALE GENOMIC DNA]</scope>
    <source>
        <strain evidence="2 3">NEAU-D10</strain>
    </source>
</reference>
<dbReference type="AlphaFoldDB" id="A0A371Q8H6"/>
<accession>A0A371Q8H6</accession>
<keyword evidence="3" id="KW-1185">Reference proteome</keyword>
<proteinExistence type="predicted"/>
<comment type="caution">
    <text evidence="2">The sequence shown here is derived from an EMBL/GenBank/DDBJ whole genome shotgun (WGS) entry which is preliminary data.</text>
</comment>
<organism evidence="2 3">
    <name type="scientific">Streptomyces inhibens</name>
    <dbReference type="NCBI Taxonomy" id="2293571"/>
    <lineage>
        <taxon>Bacteria</taxon>
        <taxon>Bacillati</taxon>
        <taxon>Actinomycetota</taxon>
        <taxon>Actinomycetes</taxon>
        <taxon>Kitasatosporales</taxon>
        <taxon>Streptomycetaceae</taxon>
        <taxon>Streptomyces</taxon>
    </lineage>
</organism>
<evidence type="ECO:0000313" key="2">
    <source>
        <dbReference type="EMBL" id="REK91005.1"/>
    </source>
</evidence>
<name>A0A371Q8H6_STRIH</name>
<evidence type="ECO:0000313" key="3">
    <source>
        <dbReference type="Proteomes" id="UP000262477"/>
    </source>
</evidence>
<dbReference type="EMBL" id="QUAC01000048">
    <property type="protein sequence ID" value="REK91005.1"/>
    <property type="molecule type" value="Genomic_DNA"/>
</dbReference>
<feature type="region of interest" description="Disordered" evidence="1">
    <location>
        <begin position="42"/>
        <end position="65"/>
    </location>
</feature>
<dbReference type="Proteomes" id="UP000262477">
    <property type="component" value="Unassembled WGS sequence"/>
</dbReference>
<protein>
    <submittedName>
        <fullName evidence="2">Uncharacterized protein</fullName>
    </submittedName>
</protein>
<sequence length="65" mass="7536">MTMFHRHDDYDRSARITNDALDYGDSEGSDLEFASLVVNSMLEQGRREDEGTYPPAGHDYPRRDR</sequence>